<sequence length="421" mass="45031">MTTSRANAQPVNLKDRIAALQQRSVSGPSTSSANPPPSTKSNELPRGNLRAKIAKFEQRGGTPVPRGSFGLGAPPMDDGGSKRRGELYGNRIPTIPRQLTGGSQPSYGRSGSESPLLRSPQLRSSSVSRGGNNAVQPPPQVQVDGVEFPRHDNYHQHHHQQVQQIEREEAIVHPSTPPPKKSRSFTRSLQMSSEDSIPVLTPPSPSFYDTGSGNGRERRTSSTWGSPKKSGSVGAISRASSFAEKIWSRGRKTSTQSVITIDSPDESNSESSSLTQHPPSSHPPPRVTYTNPLGLGLSLSPTTAQGARPMSWATSSTTSSPDMSGFDSQIFDAFPAVPQDILTPLPPPVTAVPLLRQRPSTAGGSTHEVMGGHNEFGHKTSLSLGRSTTLPTSHKTHHKEDSGGGAQAQPTRASIIRRKHY</sequence>
<proteinExistence type="predicted"/>
<feature type="compositionally biased region" description="Low complexity" evidence="1">
    <location>
        <begin position="112"/>
        <end position="129"/>
    </location>
</feature>
<protein>
    <submittedName>
        <fullName evidence="2">Uncharacterized protein</fullName>
    </submittedName>
</protein>
<feature type="compositionally biased region" description="Polar residues" evidence="1">
    <location>
        <begin position="312"/>
        <end position="322"/>
    </location>
</feature>
<evidence type="ECO:0000313" key="2">
    <source>
        <dbReference type="EMBL" id="KDQ61226.1"/>
    </source>
</evidence>
<name>A0A067QF34_9AGAM</name>
<dbReference type="InParanoid" id="A0A067QF34"/>
<gene>
    <name evidence="2" type="ORF">JAAARDRAFT_575929</name>
</gene>
<feature type="compositionally biased region" description="Polar residues" evidence="1">
    <location>
        <begin position="185"/>
        <end position="195"/>
    </location>
</feature>
<evidence type="ECO:0000313" key="3">
    <source>
        <dbReference type="Proteomes" id="UP000027265"/>
    </source>
</evidence>
<dbReference type="Proteomes" id="UP000027265">
    <property type="component" value="Unassembled WGS sequence"/>
</dbReference>
<accession>A0A067QF34</accession>
<dbReference type="EMBL" id="KL197713">
    <property type="protein sequence ID" value="KDQ61226.1"/>
    <property type="molecule type" value="Genomic_DNA"/>
</dbReference>
<feature type="compositionally biased region" description="Polar residues" evidence="1">
    <location>
        <begin position="384"/>
        <end position="393"/>
    </location>
</feature>
<evidence type="ECO:0000256" key="1">
    <source>
        <dbReference type="SAM" id="MobiDB-lite"/>
    </source>
</evidence>
<feature type="region of interest" description="Disordered" evidence="1">
    <location>
        <begin position="384"/>
        <end position="421"/>
    </location>
</feature>
<feature type="region of interest" description="Disordered" evidence="1">
    <location>
        <begin position="1"/>
        <end position="326"/>
    </location>
</feature>
<reference evidence="3" key="1">
    <citation type="journal article" date="2014" name="Proc. Natl. Acad. Sci. U.S.A.">
        <title>Extensive sampling of basidiomycete genomes demonstrates inadequacy of the white-rot/brown-rot paradigm for wood decay fungi.</title>
        <authorList>
            <person name="Riley R."/>
            <person name="Salamov A.A."/>
            <person name="Brown D.W."/>
            <person name="Nagy L.G."/>
            <person name="Floudas D."/>
            <person name="Held B.W."/>
            <person name="Levasseur A."/>
            <person name="Lombard V."/>
            <person name="Morin E."/>
            <person name="Otillar R."/>
            <person name="Lindquist E.A."/>
            <person name="Sun H."/>
            <person name="LaButti K.M."/>
            <person name="Schmutz J."/>
            <person name="Jabbour D."/>
            <person name="Luo H."/>
            <person name="Baker S.E."/>
            <person name="Pisabarro A.G."/>
            <person name="Walton J.D."/>
            <person name="Blanchette R.A."/>
            <person name="Henrissat B."/>
            <person name="Martin F."/>
            <person name="Cullen D."/>
            <person name="Hibbett D.S."/>
            <person name="Grigoriev I.V."/>
        </authorList>
    </citation>
    <scope>NUCLEOTIDE SEQUENCE [LARGE SCALE GENOMIC DNA]</scope>
    <source>
        <strain evidence="3">MUCL 33604</strain>
    </source>
</reference>
<dbReference type="OrthoDB" id="3237291at2759"/>
<dbReference type="AlphaFoldDB" id="A0A067QF34"/>
<feature type="compositionally biased region" description="Polar residues" evidence="1">
    <location>
        <begin position="100"/>
        <end position="111"/>
    </location>
</feature>
<feature type="compositionally biased region" description="Polar residues" evidence="1">
    <location>
        <begin position="1"/>
        <end position="10"/>
    </location>
</feature>
<dbReference type="STRING" id="933084.A0A067QF34"/>
<keyword evidence="3" id="KW-1185">Reference proteome</keyword>
<organism evidence="2 3">
    <name type="scientific">Jaapia argillacea MUCL 33604</name>
    <dbReference type="NCBI Taxonomy" id="933084"/>
    <lineage>
        <taxon>Eukaryota</taxon>
        <taxon>Fungi</taxon>
        <taxon>Dikarya</taxon>
        <taxon>Basidiomycota</taxon>
        <taxon>Agaricomycotina</taxon>
        <taxon>Agaricomycetes</taxon>
        <taxon>Agaricomycetidae</taxon>
        <taxon>Jaapiales</taxon>
        <taxon>Jaapiaceae</taxon>
        <taxon>Jaapia</taxon>
    </lineage>
</organism>
<dbReference type="HOGENOM" id="CLU_652211_0_0_1"/>